<proteinExistence type="predicted"/>
<name>A0ABW0DQZ8_9ACTN</name>
<keyword evidence="2" id="KW-1185">Reference proteome</keyword>
<gene>
    <name evidence="1" type="ORF">ACFPWV_07995</name>
</gene>
<comment type="caution">
    <text evidence="1">The sequence shown here is derived from an EMBL/GenBank/DDBJ whole genome shotgun (WGS) entry which is preliminary data.</text>
</comment>
<protein>
    <recommendedName>
        <fullName evidence="3">Knr4/Smi1-like domain-containing protein</fullName>
    </recommendedName>
</protein>
<evidence type="ECO:0008006" key="3">
    <source>
        <dbReference type="Google" id="ProtNLM"/>
    </source>
</evidence>
<sequence length="252" mass="27851">MGVTARDAIEALRELERRLPDVFTLEPGATDAELTEAEPRLPDDIRVLLRAVSAVRIGGDDHLHLDPRLSRVERQWMWGPGEETRVLLSLATGDHFFVDVHPGTGAWGAVFSQSADFFDTYAYCARSLPEFLVDHAREALALADRVRADPDAYDEDEGEFGIRFPCESVWRRRVTVSGTPVAELRDTDDPDLAAVAAGLPDGASLVDLRTVEPPLLMKLKPTEGRCEEFRRFGPERQFAVAVPDGARLADGT</sequence>
<dbReference type="Proteomes" id="UP001596035">
    <property type="component" value="Unassembled WGS sequence"/>
</dbReference>
<dbReference type="EMBL" id="JBHSKN010000007">
    <property type="protein sequence ID" value="MFC5239833.1"/>
    <property type="molecule type" value="Genomic_DNA"/>
</dbReference>
<evidence type="ECO:0000313" key="1">
    <source>
        <dbReference type="EMBL" id="MFC5239833.1"/>
    </source>
</evidence>
<organism evidence="1 2">
    <name type="scientific">Streptomyces atrovirens</name>
    <dbReference type="NCBI Taxonomy" id="285556"/>
    <lineage>
        <taxon>Bacteria</taxon>
        <taxon>Bacillati</taxon>
        <taxon>Actinomycetota</taxon>
        <taxon>Actinomycetes</taxon>
        <taxon>Kitasatosporales</taxon>
        <taxon>Streptomycetaceae</taxon>
        <taxon>Streptomyces</taxon>
    </lineage>
</organism>
<accession>A0ABW0DQZ8</accession>
<evidence type="ECO:0000313" key="2">
    <source>
        <dbReference type="Proteomes" id="UP001596035"/>
    </source>
</evidence>
<dbReference type="RefSeq" id="WP_344562452.1">
    <property type="nucleotide sequence ID" value="NZ_BAAATG010000024.1"/>
</dbReference>
<reference evidence="2" key="1">
    <citation type="journal article" date="2019" name="Int. J. Syst. Evol. Microbiol.">
        <title>The Global Catalogue of Microorganisms (GCM) 10K type strain sequencing project: providing services to taxonomists for standard genome sequencing and annotation.</title>
        <authorList>
            <consortium name="The Broad Institute Genomics Platform"/>
            <consortium name="The Broad Institute Genome Sequencing Center for Infectious Disease"/>
            <person name="Wu L."/>
            <person name="Ma J."/>
        </authorList>
    </citation>
    <scope>NUCLEOTIDE SEQUENCE [LARGE SCALE GENOMIC DNA]</scope>
    <source>
        <strain evidence="2">CGMCC 4.7131</strain>
    </source>
</reference>